<dbReference type="InterPro" id="IPR030489">
    <property type="entry name" value="TR_Rrf2-type_CS"/>
</dbReference>
<proteinExistence type="predicted"/>
<dbReference type="PROSITE" id="PS01332">
    <property type="entry name" value="HTH_RRF2_1"/>
    <property type="match status" value="1"/>
</dbReference>
<protein>
    <submittedName>
        <fullName evidence="1">Rrf2 family protein</fullName>
    </submittedName>
</protein>
<accession>A0A059FXZ0</accession>
<dbReference type="InterPro" id="IPR000944">
    <property type="entry name" value="Tscrpt_reg_Rrf2"/>
</dbReference>
<reference evidence="1 2" key="1">
    <citation type="submission" date="2013-04" db="EMBL/GenBank/DDBJ databases">
        <title>Hyphomonas hirschiana VP5 Genome Sequencing.</title>
        <authorList>
            <person name="Lai Q."/>
            <person name="Shao Z."/>
        </authorList>
    </citation>
    <scope>NUCLEOTIDE SEQUENCE [LARGE SCALE GENOMIC DNA]</scope>
    <source>
        <strain evidence="1 2">VP5</strain>
    </source>
</reference>
<dbReference type="PANTHER" id="PTHR33221">
    <property type="entry name" value="WINGED HELIX-TURN-HELIX TRANSCRIPTIONAL REGULATOR, RRF2 FAMILY"/>
    <property type="match status" value="1"/>
</dbReference>
<dbReference type="RefSeq" id="WP_011645263.1">
    <property type="nucleotide sequence ID" value="NZ_ARYI01000003.1"/>
</dbReference>
<keyword evidence="2" id="KW-1185">Reference proteome</keyword>
<dbReference type="AlphaFoldDB" id="A0A059FXZ0"/>
<gene>
    <name evidence="1" type="ORF">HHI_04525</name>
</gene>
<dbReference type="GO" id="GO:0005829">
    <property type="term" value="C:cytosol"/>
    <property type="evidence" value="ECO:0007669"/>
    <property type="project" value="TreeGrafter"/>
</dbReference>
<dbReference type="NCBIfam" id="TIGR00738">
    <property type="entry name" value="rrf2_super"/>
    <property type="match status" value="1"/>
</dbReference>
<dbReference type="PROSITE" id="PS51197">
    <property type="entry name" value="HTH_RRF2_2"/>
    <property type="match status" value="1"/>
</dbReference>
<dbReference type="EMBL" id="ARYI01000003">
    <property type="protein sequence ID" value="KCZ95391.1"/>
    <property type="molecule type" value="Genomic_DNA"/>
</dbReference>
<dbReference type="GO" id="GO:0003700">
    <property type="term" value="F:DNA-binding transcription factor activity"/>
    <property type="evidence" value="ECO:0007669"/>
    <property type="project" value="TreeGrafter"/>
</dbReference>
<dbReference type="Gene3D" id="1.10.10.10">
    <property type="entry name" value="Winged helix-like DNA-binding domain superfamily/Winged helix DNA-binding domain"/>
    <property type="match status" value="1"/>
</dbReference>
<dbReference type="SUPFAM" id="SSF46785">
    <property type="entry name" value="Winged helix' DNA-binding domain"/>
    <property type="match status" value="1"/>
</dbReference>
<name>A0A059FXZ0_9PROT</name>
<organism evidence="1 2">
    <name type="scientific">Hyphomonas hirschiana VP5</name>
    <dbReference type="NCBI Taxonomy" id="1280951"/>
    <lineage>
        <taxon>Bacteria</taxon>
        <taxon>Pseudomonadati</taxon>
        <taxon>Pseudomonadota</taxon>
        <taxon>Alphaproteobacteria</taxon>
        <taxon>Hyphomonadales</taxon>
        <taxon>Hyphomonadaceae</taxon>
        <taxon>Hyphomonas</taxon>
    </lineage>
</organism>
<comment type="caution">
    <text evidence="1">The sequence shown here is derived from an EMBL/GenBank/DDBJ whole genome shotgun (WGS) entry which is preliminary data.</text>
</comment>
<dbReference type="InterPro" id="IPR036388">
    <property type="entry name" value="WH-like_DNA-bd_sf"/>
</dbReference>
<dbReference type="Proteomes" id="UP000025061">
    <property type="component" value="Unassembled WGS sequence"/>
</dbReference>
<dbReference type="Pfam" id="PF02082">
    <property type="entry name" value="Rrf2"/>
    <property type="match status" value="1"/>
</dbReference>
<dbReference type="PATRIC" id="fig|1280951.3.peg.920"/>
<evidence type="ECO:0000313" key="1">
    <source>
        <dbReference type="EMBL" id="KCZ95391.1"/>
    </source>
</evidence>
<sequence length="163" mass="17416">MRMGEGVEWAAHACLLLSALPDGAGLPAAAIAAFHDVPPAYLAKHMQALARAGIVTSARGASGGYRLARAPEEINLLQIADAVDGGEPAFRCTEIRQRGPCAAKAEECMKACGIAAAFWAAERIYRQHLEGVRLADIRSALVRKQDSANMERLKAWLEAHANN</sequence>
<dbReference type="PANTHER" id="PTHR33221:SF13">
    <property type="entry name" value="TRANSCRIPTIONAL REGULATOR-RELATED"/>
    <property type="match status" value="1"/>
</dbReference>
<dbReference type="InterPro" id="IPR036390">
    <property type="entry name" value="WH_DNA-bd_sf"/>
</dbReference>
<evidence type="ECO:0000313" key="2">
    <source>
        <dbReference type="Proteomes" id="UP000025061"/>
    </source>
</evidence>
<dbReference type="OrthoDB" id="9808360at2"/>